<dbReference type="OrthoDB" id="3633556at2759"/>
<dbReference type="GeneID" id="111735095"/>
<evidence type="ECO:0000313" key="1">
    <source>
        <dbReference type="Proteomes" id="UP000515202"/>
    </source>
</evidence>
<dbReference type="RefSeq" id="XP_023382650.1">
    <property type="nucleotide sequence ID" value="XM_023526882.1"/>
</dbReference>
<proteinExistence type="predicted"/>
<sequence length="145" mass="16173">RWGHSLVPLDLELTVTPHHDTSSVTSSALTRSAFQCVLDPDTSDPTDHLAEQAVEFCQRVGSTATTVSEIVGTKDEAVYRAIEEGIQRVNRNAMAQPYHIQKWAVLERDFSVSGGELGPTMKLKRFTVLEKYKAIIDSFSREHSK</sequence>
<dbReference type="Proteomes" id="UP000515202">
    <property type="component" value="Unplaced"/>
</dbReference>
<protein>
    <submittedName>
        <fullName evidence="2">Long-chain-fatty-acid--CoA ligase ACSBG1-like</fullName>
    </submittedName>
</protein>
<accession>A0A6P6C679</accession>
<reference evidence="2" key="1">
    <citation type="submission" date="2025-08" db="UniProtKB">
        <authorList>
            <consortium name="RefSeq"/>
        </authorList>
    </citation>
    <scope>IDENTIFICATION</scope>
    <source>
        <tissue evidence="2">Kidney</tissue>
    </source>
</reference>
<name>A0A6P6C679_PTEVA</name>
<keyword evidence="1" id="KW-1185">Reference proteome</keyword>
<organism evidence="1 2">
    <name type="scientific">Pteropus vampyrus</name>
    <name type="common">Large flying fox</name>
    <dbReference type="NCBI Taxonomy" id="132908"/>
    <lineage>
        <taxon>Eukaryota</taxon>
        <taxon>Metazoa</taxon>
        <taxon>Chordata</taxon>
        <taxon>Craniata</taxon>
        <taxon>Vertebrata</taxon>
        <taxon>Euteleostomi</taxon>
        <taxon>Mammalia</taxon>
        <taxon>Eutheria</taxon>
        <taxon>Laurasiatheria</taxon>
        <taxon>Chiroptera</taxon>
        <taxon>Yinpterochiroptera</taxon>
        <taxon>Pteropodoidea</taxon>
        <taxon>Pteropodidae</taxon>
        <taxon>Pteropodinae</taxon>
        <taxon>Pteropus</taxon>
    </lineage>
</organism>
<evidence type="ECO:0000313" key="2">
    <source>
        <dbReference type="RefSeq" id="XP_023382650.1"/>
    </source>
</evidence>
<feature type="non-terminal residue" evidence="2">
    <location>
        <position position="1"/>
    </location>
</feature>
<dbReference type="AlphaFoldDB" id="A0A6P6C679"/>
<gene>
    <name evidence="2" type="primary">LOC111735095</name>
</gene>
<dbReference type="KEGG" id="pvp:111735095"/>